<sequence>MPQNLEVRLSFLPNFTGLDRFVRGIENRMERVRALQLRLERGAQQTSQLLNTVATAASGAAVINFFRQGSQAGVEFNATLEQAELGIAAVLKQFDRKGEYQNFDDAITEAGNAIDLLKAKAISSPASFSALVQAFQGTVGPMTAANIQLRDQVDLIVNMSQALAGLGIRDEQILQETRALITGNINADAAAAKILGITAADITAAKQRGELFEFLSSKIAAFAEAGERGAGTLNTLKSNLGDAFEQRTADTATRLTDKLKEFYASATDFVQSPTFTALFTTLNDKIAGIVEAGSWLVEWMADLGALSQVFISIGSSAGTALVPILALGAAGVVLRGAFGGLLSLATPLRLLFVLLSGVDFVDAVRDMRLFNRELGTVKTFALANWGQRIAAGLAAVGVAAAALAVGSAVIKGLEQAAINRLEREDAIRQSMVDQTQELRDQVRAATTLAELRNVGTSAQEQAQALVTQIADLEERQQRAQANRDQAIANGADPFMASLSFRGLSKEEADRLPIMKQQLVELYRTMKLLRDPQAVLASQEQEAATKSNEAAVDELVKKLAELRIKWDEARLAQMAPGDRARELLARREALYAELDALGQDANDPRNEAQRLNLQIRIAAVTNDITAAQKELQQATEDTARAAQERELYLLETQALQAEAAGNTVLAEQLREQISELEQIRDLGEQHRDMVESRLEAERAVSAEKRAQLAIEQELSNRIANVRAALTVVQASPLLTDTQKEAAQRAAFDDVNRALEERIQLLQRQAQSASGDEAQTIQQRIDGYRAEQQAIEGQLAAIQQLTPRQGAIAGLVDYLNTIPTLAERARQSLGSIAQSLQQGIGRALDGLFTRTMKWGDAFREIGTSVVRGVLDSLINLASQWIVQQLIMAVMGKALQAAQLAALAPIAAAQAALWAPAATAASIATLGAAAVEGAAMAKAAILTSAIGFATGGLVSGPGTGTSDSIAARLSNGEFVQPAAAVSHYGADFMEAIRNRTFDPARAVASSITRPATASQGGGYGGGGAGGGMDPRAFVEAFAGKVQFVAVNSDAEARRIQQKGQAEGDIVIMVERNFGIRRKR</sequence>
<reference evidence="3 4" key="1">
    <citation type="submission" date="2021-08" db="EMBL/GenBank/DDBJ databases">
        <authorList>
            <person name="Zhang D."/>
            <person name="Zhang A."/>
            <person name="Wang L."/>
        </authorList>
    </citation>
    <scope>NUCLEOTIDE SEQUENCE [LARGE SCALE GENOMIC DNA]</scope>
    <source>
        <strain evidence="3 4">WL0086</strain>
    </source>
</reference>
<evidence type="ECO:0000256" key="1">
    <source>
        <dbReference type="SAM" id="Coils"/>
    </source>
</evidence>
<dbReference type="EMBL" id="CP139781">
    <property type="protein sequence ID" value="WRQ89414.1"/>
    <property type="molecule type" value="Genomic_DNA"/>
</dbReference>
<dbReference type="Proteomes" id="UP000738431">
    <property type="component" value="Chromosome"/>
</dbReference>
<evidence type="ECO:0000313" key="3">
    <source>
        <dbReference type="EMBL" id="WRQ89414.1"/>
    </source>
</evidence>
<feature type="coiled-coil region" evidence="1">
    <location>
        <begin position="455"/>
        <end position="489"/>
    </location>
</feature>
<keyword evidence="2" id="KW-1133">Transmembrane helix</keyword>
<feature type="transmembrane region" description="Helical" evidence="2">
    <location>
        <begin position="389"/>
        <end position="410"/>
    </location>
</feature>
<evidence type="ECO:0000256" key="2">
    <source>
        <dbReference type="SAM" id="Phobius"/>
    </source>
</evidence>
<accession>A0ABZ1CCL7</accession>
<feature type="coiled-coil region" evidence="1">
    <location>
        <begin position="743"/>
        <end position="770"/>
    </location>
</feature>
<feature type="transmembrane region" description="Helical" evidence="2">
    <location>
        <begin position="309"/>
        <end position="334"/>
    </location>
</feature>
<reference evidence="3 4" key="2">
    <citation type="submission" date="2023-12" db="EMBL/GenBank/DDBJ databases">
        <title>Description of an unclassified Opitutus bacterium of Verrucomicrobiota.</title>
        <authorList>
            <person name="Zhang D.-F."/>
        </authorList>
    </citation>
    <scope>NUCLEOTIDE SEQUENCE [LARGE SCALE GENOMIC DNA]</scope>
    <source>
        <strain evidence="3 4">WL0086</strain>
    </source>
</reference>
<evidence type="ECO:0008006" key="5">
    <source>
        <dbReference type="Google" id="ProtNLM"/>
    </source>
</evidence>
<keyword evidence="4" id="KW-1185">Reference proteome</keyword>
<feature type="transmembrane region" description="Helical" evidence="2">
    <location>
        <begin position="340"/>
        <end position="361"/>
    </location>
</feature>
<proteinExistence type="predicted"/>
<protein>
    <recommendedName>
        <fullName evidence="5">Bacteriophage tail tape measure N-terminal domain-containing protein</fullName>
    </recommendedName>
</protein>
<feature type="coiled-coil region" evidence="1">
    <location>
        <begin position="579"/>
        <end position="685"/>
    </location>
</feature>
<keyword evidence="2" id="KW-0812">Transmembrane</keyword>
<organism evidence="3 4">
    <name type="scientific">Actomonas aquatica</name>
    <dbReference type="NCBI Taxonomy" id="2866162"/>
    <lineage>
        <taxon>Bacteria</taxon>
        <taxon>Pseudomonadati</taxon>
        <taxon>Verrucomicrobiota</taxon>
        <taxon>Opitutia</taxon>
        <taxon>Opitutales</taxon>
        <taxon>Opitutaceae</taxon>
        <taxon>Actomonas</taxon>
    </lineage>
</organism>
<keyword evidence="1" id="KW-0175">Coiled coil</keyword>
<evidence type="ECO:0000313" key="4">
    <source>
        <dbReference type="Proteomes" id="UP000738431"/>
    </source>
</evidence>
<keyword evidence="2" id="KW-0472">Membrane</keyword>
<gene>
    <name evidence="3" type="ORF">K1X11_008330</name>
</gene>
<name>A0ABZ1CCL7_9BACT</name>
<dbReference type="RefSeq" id="WP_221029895.1">
    <property type="nucleotide sequence ID" value="NZ_CP139781.1"/>
</dbReference>